<keyword evidence="1" id="KW-0472">Membrane</keyword>
<evidence type="ECO:0000256" key="1">
    <source>
        <dbReference type="SAM" id="Phobius"/>
    </source>
</evidence>
<keyword evidence="4" id="KW-1185">Reference proteome</keyword>
<dbReference type="PANTHER" id="PTHR37464">
    <property type="entry name" value="BLL2463 PROTEIN"/>
    <property type="match status" value="1"/>
</dbReference>
<dbReference type="EMBL" id="JALJEJ010000002">
    <property type="protein sequence ID" value="MCJ8209478.1"/>
    <property type="molecule type" value="Genomic_DNA"/>
</dbReference>
<keyword evidence="1" id="KW-1133">Transmembrane helix</keyword>
<dbReference type="Proteomes" id="UP001139450">
    <property type="component" value="Unassembled WGS sequence"/>
</dbReference>
<dbReference type="NCBIfam" id="TIGR02226">
    <property type="entry name" value="two_anch"/>
    <property type="match status" value="1"/>
</dbReference>
<evidence type="ECO:0000313" key="3">
    <source>
        <dbReference type="EMBL" id="MCJ8209478.1"/>
    </source>
</evidence>
<reference evidence="3" key="1">
    <citation type="submission" date="2022-04" db="EMBL/GenBank/DDBJ databases">
        <title>Mucilaginibacter sp. RS28 isolated from freshwater.</title>
        <authorList>
            <person name="Ko S.-R."/>
        </authorList>
    </citation>
    <scope>NUCLEOTIDE SEQUENCE</scope>
    <source>
        <strain evidence="3">RS28</strain>
    </source>
</reference>
<evidence type="ECO:0000313" key="4">
    <source>
        <dbReference type="Proteomes" id="UP001139450"/>
    </source>
</evidence>
<evidence type="ECO:0000259" key="2">
    <source>
        <dbReference type="Pfam" id="PF07584"/>
    </source>
</evidence>
<feature type="domain" description="Aerotolerance regulator N-terminal" evidence="2">
    <location>
        <begin position="1"/>
        <end position="77"/>
    </location>
</feature>
<protein>
    <submittedName>
        <fullName evidence="3">BatA domain-containing protein</fullName>
    </submittedName>
</protein>
<dbReference type="PANTHER" id="PTHR37464:SF1">
    <property type="entry name" value="BLL2463 PROTEIN"/>
    <property type="match status" value="1"/>
</dbReference>
<dbReference type="AlphaFoldDB" id="A0A9X2BCM5"/>
<sequence>MLNFLNPIWLFAAAAVIIPVVIHLWNIRPGKVLKVGSTSLIAAASRRSSRSFKILDVLLLIIRCLLLILLAILLAKPFMEKQVQQPKATGWVLLPQGYVQQGYGRYKQSIDSLLKKGYSLRYFNPGFNVLDTASLKVKLDTVKVDTANISSQNYWSLLGELNSKVDTVTPVYLFTPNTQTHFKGEKPAVDLNLHWQTFTPADSTSQWIQDAWMTTDRNVRVLSGNSSPSGISYQYTTLKNDGENKLFNVSVQNGQPVVTLKGANSAPFKVDTAVYRMAIYADAYTADAAYLSASLDAVNRFTGSNVILKTYDSPNAIPANTNWIFWLSDRPFSARLLHPGLHVFAYQKGIASTISSTIISNLPNALPGGDVQVPLFKSIKAAANTGDVIWHDGFGQPVLTGQQQHNAYVYHFFSRFNPTWNNLPWDGQFPQLLLQLTAKLQEVPMKNDKRVLQAAEITPLKGGFKAQVSTKEVIRKEATQWIWLVLVLLFITERWLATQSKTIQSNG</sequence>
<accession>A0A9X2BCM5</accession>
<dbReference type="InterPro" id="IPR024163">
    <property type="entry name" value="Aerotolerance_reg_N"/>
</dbReference>
<gene>
    <name evidence="3" type="ORF">MUY27_07140</name>
</gene>
<dbReference type="InterPro" id="IPR011933">
    <property type="entry name" value="Double_TM_dom"/>
</dbReference>
<feature type="transmembrane region" description="Helical" evidence="1">
    <location>
        <begin position="54"/>
        <end position="75"/>
    </location>
</feature>
<name>A0A9X2BCM5_9SPHI</name>
<dbReference type="Pfam" id="PF07584">
    <property type="entry name" value="BatA"/>
    <property type="match status" value="1"/>
</dbReference>
<keyword evidence="1" id="KW-0812">Transmembrane</keyword>
<dbReference type="RefSeq" id="WP_245129304.1">
    <property type="nucleotide sequence ID" value="NZ_JALJEJ010000002.1"/>
</dbReference>
<proteinExistence type="predicted"/>
<organism evidence="3 4">
    <name type="scientific">Mucilaginibacter straminoryzae</name>
    <dbReference type="NCBI Taxonomy" id="2932774"/>
    <lineage>
        <taxon>Bacteria</taxon>
        <taxon>Pseudomonadati</taxon>
        <taxon>Bacteroidota</taxon>
        <taxon>Sphingobacteriia</taxon>
        <taxon>Sphingobacteriales</taxon>
        <taxon>Sphingobacteriaceae</taxon>
        <taxon>Mucilaginibacter</taxon>
    </lineage>
</organism>
<comment type="caution">
    <text evidence="3">The sequence shown here is derived from an EMBL/GenBank/DDBJ whole genome shotgun (WGS) entry which is preliminary data.</text>
</comment>
<feature type="transmembrane region" description="Helical" evidence="1">
    <location>
        <begin position="6"/>
        <end position="25"/>
    </location>
</feature>